<evidence type="ECO:0000313" key="2">
    <source>
        <dbReference type="Proteomes" id="UP000095039"/>
    </source>
</evidence>
<evidence type="ECO:0008006" key="3">
    <source>
        <dbReference type="Google" id="ProtNLM"/>
    </source>
</evidence>
<gene>
    <name evidence="1" type="ORF">A1OK_17620</name>
</gene>
<protein>
    <recommendedName>
        <fullName evidence="3">Formate dehydrogenase</fullName>
    </recommendedName>
</protein>
<dbReference type="Proteomes" id="UP000095039">
    <property type="component" value="Unassembled WGS sequence"/>
</dbReference>
<accession>A0A1E5BWW2</accession>
<comment type="caution">
    <text evidence="1">The sequence shown here is derived from an EMBL/GenBank/DDBJ whole genome shotgun (WGS) entry which is preliminary data.</text>
</comment>
<sequence length="81" mass="9246">MEHNMNGELIRNQRLYDMANQIADNLIHGRDEADTVDEVASHIRRFWSLDMKESLFDAVGSEALNPIANSAAEKLAIDYRK</sequence>
<proteinExistence type="predicted"/>
<name>A0A1E5BWW2_9GAMM</name>
<organism evidence="1 2">
    <name type="scientific">Enterovibrio norvegicus FF-454</name>
    <dbReference type="NCBI Taxonomy" id="1185651"/>
    <lineage>
        <taxon>Bacteria</taxon>
        <taxon>Pseudomonadati</taxon>
        <taxon>Pseudomonadota</taxon>
        <taxon>Gammaproteobacteria</taxon>
        <taxon>Vibrionales</taxon>
        <taxon>Vibrionaceae</taxon>
        <taxon>Enterovibrio</taxon>
    </lineage>
</organism>
<dbReference type="InterPro" id="IPR021074">
    <property type="entry name" value="Formate_DH_dsu"/>
</dbReference>
<dbReference type="Pfam" id="PF11390">
    <property type="entry name" value="FdsD"/>
    <property type="match status" value="1"/>
</dbReference>
<evidence type="ECO:0000313" key="1">
    <source>
        <dbReference type="EMBL" id="OEE57442.1"/>
    </source>
</evidence>
<dbReference type="AlphaFoldDB" id="A0A1E5BWW2"/>
<dbReference type="RefSeq" id="WP_016958332.1">
    <property type="nucleotide sequence ID" value="NZ_AJWN02000109.1"/>
</dbReference>
<dbReference type="EMBL" id="AJWN02000109">
    <property type="protein sequence ID" value="OEE57442.1"/>
    <property type="molecule type" value="Genomic_DNA"/>
</dbReference>
<keyword evidence="2" id="KW-1185">Reference proteome</keyword>
<reference evidence="1 2" key="1">
    <citation type="journal article" date="2012" name="Science">
        <title>Ecological populations of bacteria act as socially cohesive units of antibiotic production and resistance.</title>
        <authorList>
            <person name="Cordero O.X."/>
            <person name="Wildschutte H."/>
            <person name="Kirkup B."/>
            <person name="Proehl S."/>
            <person name="Ngo L."/>
            <person name="Hussain F."/>
            <person name="Le Roux F."/>
            <person name="Mincer T."/>
            <person name="Polz M.F."/>
        </authorList>
    </citation>
    <scope>NUCLEOTIDE SEQUENCE [LARGE SCALE GENOMIC DNA]</scope>
    <source>
        <strain evidence="1 2">FF-454</strain>
    </source>
</reference>